<dbReference type="SUPFAM" id="SSF51445">
    <property type="entry name" value="(Trans)glycosidases"/>
    <property type="match status" value="1"/>
</dbReference>
<keyword evidence="3 5" id="KW-0378">Hydrolase</keyword>
<dbReference type="InterPro" id="IPR022790">
    <property type="entry name" value="GH26_dom"/>
</dbReference>
<keyword evidence="8" id="KW-1185">Reference proteome</keyword>
<feature type="active site" description="Proton donor" evidence="5">
    <location>
        <position position="133"/>
    </location>
</feature>
<evidence type="ECO:0000313" key="8">
    <source>
        <dbReference type="Proteomes" id="UP000223527"/>
    </source>
</evidence>
<dbReference type="InterPro" id="IPR001343">
    <property type="entry name" value="Hemolysn_Ca-bd"/>
</dbReference>
<dbReference type="Gene3D" id="2.150.10.10">
    <property type="entry name" value="Serralysin-like metalloprotease, C-terminal"/>
    <property type="match status" value="5"/>
</dbReference>
<evidence type="ECO:0000256" key="4">
    <source>
        <dbReference type="ARBA" id="ARBA00023295"/>
    </source>
</evidence>
<keyword evidence="2" id="KW-0964">Secreted</keyword>
<feature type="domain" description="GH26" evidence="6">
    <location>
        <begin position="1"/>
        <end position="357"/>
    </location>
</feature>
<dbReference type="PROSITE" id="PS51764">
    <property type="entry name" value="GH26"/>
    <property type="match status" value="1"/>
</dbReference>
<keyword evidence="4 5" id="KW-0326">Glycosidase</keyword>
<accession>A0A2C6XXZ8</accession>
<dbReference type="GO" id="GO:0005576">
    <property type="term" value="C:extracellular region"/>
    <property type="evidence" value="ECO:0007669"/>
    <property type="project" value="UniProtKB-SubCell"/>
</dbReference>
<dbReference type="GO" id="GO:0005509">
    <property type="term" value="F:calcium ion binding"/>
    <property type="evidence" value="ECO:0007669"/>
    <property type="project" value="InterPro"/>
</dbReference>
<dbReference type="PRINTS" id="PR00313">
    <property type="entry name" value="CABNDNGRPT"/>
</dbReference>
<proteinExistence type="inferred from homology"/>
<dbReference type="InterPro" id="IPR017853">
    <property type="entry name" value="GH"/>
</dbReference>
<dbReference type="InterPro" id="IPR050557">
    <property type="entry name" value="RTX_toxin/Mannuronan_C5-epim"/>
</dbReference>
<evidence type="ECO:0000256" key="2">
    <source>
        <dbReference type="ARBA" id="ARBA00022525"/>
    </source>
</evidence>
<organism evidence="7 8">
    <name type="scientific">Teichococcus rhizosphaerae</name>
    <dbReference type="NCBI Taxonomy" id="1335062"/>
    <lineage>
        <taxon>Bacteria</taxon>
        <taxon>Pseudomonadati</taxon>
        <taxon>Pseudomonadota</taxon>
        <taxon>Alphaproteobacteria</taxon>
        <taxon>Acetobacterales</taxon>
        <taxon>Roseomonadaceae</taxon>
        <taxon>Roseomonas</taxon>
    </lineage>
</organism>
<evidence type="ECO:0000313" key="7">
    <source>
        <dbReference type="EMBL" id="PHK93412.1"/>
    </source>
</evidence>
<dbReference type="PROSITE" id="PS00330">
    <property type="entry name" value="HEMOLYSIN_CALCIUM"/>
    <property type="match status" value="1"/>
</dbReference>
<evidence type="ECO:0000256" key="1">
    <source>
        <dbReference type="ARBA" id="ARBA00004613"/>
    </source>
</evidence>
<feature type="active site" description="Nucleophile" evidence="5">
    <location>
        <position position="275"/>
    </location>
</feature>
<protein>
    <recommendedName>
        <fullName evidence="6">GH26 domain-containing protein</fullName>
    </recommendedName>
</protein>
<evidence type="ECO:0000259" key="6">
    <source>
        <dbReference type="PROSITE" id="PS51764"/>
    </source>
</evidence>
<dbReference type="PANTHER" id="PTHR38340">
    <property type="entry name" value="S-LAYER PROTEIN"/>
    <property type="match status" value="1"/>
</dbReference>
<comment type="subcellular location">
    <subcellularLocation>
        <location evidence="1">Secreted</location>
    </subcellularLocation>
</comment>
<evidence type="ECO:0000256" key="3">
    <source>
        <dbReference type="ARBA" id="ARBA00022801"/>
    </source>
</evidence>
<feature type="non-terminal residue" evidence="7">
    <location>
        <position position="1139"/>
    </location>
</feature>
<comment type="caution">
    <text evidence="7">The sequence shown here is derived from an EMBL/GenBank/DDBJ whole genome shotgun (WGS) entry which is preliminary data.</text>
</comment>
<gene>
    <name evidence="7" type="ORF">CR162_18570</name>
</gene>
<comment type="similarity">
    <text evidence="5">Belongs to the glycosyl hydrolase 26 family.</text>
</comment>
<dbReference type="Gene3D" id="3.20.20.80">
    <property type="entry name" value="Glycosidases"/>
    <property type="match status" value="1"/>
</dbReference>
<reference evidence="7 8" key="1">
    <citation type="submission" date="2017-10" db="EMBL/GenBank/DDBJ databases">
        <authorList>
            <person name="Banno H."/>
            <person name="Chua N.-H."/>
        </authorList>
    </citation>
    <scope>NUCLEOTIDE SEQUENCE [LARGE SCALE GENOMIC DNA]</scope>
    <source>
        <strain evidence="7 8">YW11</strain>
    </source>
</reference>
<sequence length="1139" mass="119125">MTLSGVYVGNDDQAFTDYTTYMGGTAPQLVYASLGMAHWSNAIADVNFVKNLWANRPAETDIFWSVPLTVWEDATTTWNDATKQWNPPTNSDGAATLAEAANHEFDGYYYQMAQAILLAQPGETTIHIRTGWEFNYSPLTPEGDMKEGGFPWKVTTAEDAANFKLAFINFVQAFKQAAIDAQRGDVFKFEWNVMEGWADSRLPNPEDAFPGAEYVDVIGMDFYWKQNHGSDAAAAFAAMSEAKMRDDDPTQWAHYNLAWNKYMGEKYGVPVGFSEWGVPQDRPLTQDQIEKGQIRVADASAYIEGVLDWFQSANNGAGAEYQIYWNSDDDYQGAMDMVGPLDVTSQAYKNAFDDTPDTEVPPVEGPPVSGEPTNPVMGNSSLAGEHLVGTSGNDMLDGLGGGDTLEGGAGDDTYQVRNAADVALEAANGGIDTVRAGMSWTLGANIENLVLTGTEAASGTGNDLANRLDGNEASNTLDGMGGNDWLTGGDGDDTFVIRKGEGNDTVTDFHPGAASGELIRLDGFSFTDGAAVLAAATQQGEDVVIALGDGQTLTLKGIQLSALTASDFDLVNIPPPGGVPGSDLAPLSGEGEVWRDGTAAAETVNGTANNDVINGQGGGDTLVGGAGDDHYYLNPGDTVVEAANGGIDTVYTWEDGRFLAANVENLVLTGTGWTSGTGNGLNNRIDGNDAPNLIDGKGGNDVLTGNGGSDTFVIARGQGNDLITDFQAGAGGDVIRLDGFSFANFAAVKAAATQVGSNVSIALGNGQTLTLLGQTVGALTSENVVISPAVEHITYAVPTSAAATPTSNATVNGTAAGGETLVGTKNSNNIALDNAMKGNGGGDTLIGGGGGDTYYVVHANDRVIERAFEGIYGNPGVDQVITGLTSYKLGDNVENLVFTGSANHVGTGNRFDNNLVGGTGADTLNGKRGFDFLTGGAGNDTFVLEKGMGHDTVTDFSSGDVVRLENFGLHDFNTAILRAYQSGADVIFNLDGGDGLTLKNVQLSNLHASDFAFVEGTSPLSSAIIKENSGLSSFGSLPTTHIDDGTPGVQETRVGTDGNDIFYHAGGDTVQGGAGDDWYYIDSQGGLLVEYSGPAYGNDTVLMESGSTYYLHPNVESLIMIGTAAMNVEAVTSDLGQRL</sequence>
<dbReference type="InterPro" id="IPR011049">
    <property type="entry name" value="Serralysin-like_metalloprot_C"/>
</dbReference>
<evidence type="ECO:0000256" key="5">
    <source>
        <dbReference type="PROSITE-ProRule" id="PRU01100"/>
    </source>
</evidence>
<dbReference type="SUPFAM" id="SSF51120">
    <property type="entry name" value="beta-Roll"/>
    <property type="match status" value="3"/>
</dbReference>
<dbReference type="GO" id="GO:0004553">
    <property type="term" value="F:hydrolase activity, hydrolyzing O-glycosyl compounds"/>
    <property type="evidence" value="ECO:0007669"/>
    <property type="project" value="InterPro"/>
</dbReference>
<dbReference type="Pfam" id="PF00353">
    <property type="entry name" value="HemolysinCabind"/>
    <property type="match status" value="5"/>
</dbReference>
<dbReference type="InterPro" id="IPR018511">
    <property type="entry name" value="Hemolysin-typ_Ca-bd_CS"/>
</dbReference>
<dbReference type="Proteomes" id="UP000223527">
    <property type="component" value="Unassembled WGS sequence"/>
</dbReference>
<dbReference type="AlphaFoldDB" id="A0A2C6XXZ8"/>
<name>A0A2C6XXZ8_9PROT</name>
<dbReference type="EMBL" id="PDNU01000047">
    <property type="protein sequence ID" value="PHK93412.1"/>
    <property type="molecule type" value="Genomic_DNA"/>
</dbReference>
<dbReference type="PANTHER" id="PTHR38340:SF1">
    <property type="entry name" value="S-LAYER PROTEIN"/>
    <property type="match status" value="1"/>
</dbReference>